<gene>
    <name evidence="2" type="ORF">SAV14893_090000</name>
    <name evidence="3" type="ORF">SAV31267_093460</name>
</gene>
<feature type="region of interest" description="Disordered" evidence="1">
    <location>
        <begin position="28"/>
        <end position="56"/>
    </location>
</feature>
<dbReference type="EMBL" id="BJHX01000002">
    <property type="protein sequence ID" value="GDY69607.1"/>
    <property type="molecule type" value="Genomic_DNA"/>
</dbReference>
<comment type="caution">
    <text evidence="3">The sequence shown here is derived from an EMBL/GenBank/DDBJ whole genome shotgun (WGS) entry which is preliminary data.</text>
</comment>
<sequence>MGDDDQANVLGAHAVGGDLVVNEPAAAGCSGVDDDRLPAQQQIGMDGVPTEHGKRQ</sequence>
<evidence type="ECO:0000256" key="1">
    <source>
        <dbReference type="SAM" id="MobiDB-lite"/>
    </source>
</evidence>
<evidence type="ECO:0000313" key="4">
    <source>
        <dbReference type="Proteomes" id="UP000299211"/>
    </source>
</evidence>
<protein>
    <submittedName>
        <fullName evidence="3">Uncharacterized protein</fullName>
    </submittedName>
</protein>
<dbReference type="EMBL" id="BJHY01000002">
    <property type="protein sequence ID" value="GDY79861.1"/>
    <property type="molecule type" value="Genomic_DNA"/>
</dbReference>
<accession>A0A4D4N5M9</accession>
<reference evidence="2 5" key="2">
    <citation type="submission" date="2019-04" db="EMBL/GenBank/DDBJ databases">
        <title>Draft genome sequences of Streptomyces avermitilis NBRC 14893.</title>
        <authorList>
            <person name="Komaki H."/>
            <person name="Tamura T."/>
            <person name="Hosoyama A."/>
        </authorList>
    </citation>
    <scope>NUCLEOTIDE SEQUENCE [LARGE SCALE GENOMIC DNA]</scope>
    <source>
        <strain evidence="2 5">NBRC 14893</strain>
    </source>
</reference>
<reference evidence="3 4" key="1">
    <citation type="submission" date="2019-04" db="EMBL/GenBank/DDBJ databases">
        <title>Draft genome sequences of Streptomyces avermitilis ATCC 31267.</title>
        <authorList>
            <person name="Komaki H."/>
            <person name="Tamura T."/>
            <person name="Hosoyama A."/>
        </authorList>
    </citation>
    <scope>NUCLEOTIDE SEQUENCE [LARGE SCALE GENOMIC DNA]</scope>
    <source>
        <strain evidence="3 4">ATCC 31267</strain>
    </source>
</reference>
<evidence type="ECO:0000313" key="5">
    <source>
        <dbReference type="Proteomes" id="UP000302139"/>
    </source>
</evidence>
<evidence type="ECO:0000313" key="3">
    <source>
        <dbReference type="EMBL" id="GDY79861.1"/>
    </source>
</evidence>
<evidence type="ECO:0000313" key="2">
    <source>
        <dbReference type="EMBL" id="GDY69607.1"/>
    </source>
</evidence>
<name>A0A4D4N5M9_STRAX</name>
<dbReference type="Proteomes" id="UP000302139">
    <property type="component" value="Unassembled WGS sequence"/>
</dbReference>
<proteinExistence type="predicted"/>
<organism evidence="3 4">
    <name type="scientific">Streptomyces avermitilis</name>
    <dbReference type="NCBI Taxonomy" id="33903"/>
    <lineage>
        <taxon>Bacteria</taxon>
        <taxon>Bacillati</taxon>
        <taxon>Actinomycetota</taxon>
        <taxon>Actinomycetes</taxon>
        <taxon>Kitasatosporales</taxon>
        <taxon>Streptomycetaceae</taxon>
        <taxon>Streptomyces</taxon>
    </lineage>
</organism>
<dbReference type="Proteomes" id="UP000299211">
    <property type="component" value="Unassembled WGS sequence"/>
</dbReference>
<dbReference type="AlphaFoldDB" id="A0A4D4N5M9"/>